<feature type="domain" description="AMP-dependent synthetase/ligase" evidence="3">
    <location>
        <begin position="29"/>
        <end position="386"/>
    </location>
</feature>
<evidence type="ECO:0000259" key="3">
    <source>
        <dbReference type="Pfam" id="PF00501"/>
    </source>
</evidence>
<evidence type="ECO:0000256" key="1">
    <source>
        <dbReference type="ARBA" id="ARBA00006432"/>
    </source>
</evidence>
<evidence type="ECO:0000256" key="2">
    <source>
        <dbReference type="ARBA" id="ARBA00022598"/>
    </source>
</evidence>
<comment type="similarity">
    <text evidence="1">Belongs to the ATP-dependent AMP-binding enzyme family.</text>
</comment>
<feature type="domain" description="AMP-binding enzyme C-terminal" evidence="4">
    <location>
        <begin position="437"/>
        <end position="516"/>
    </location>
</feature>
<sequence length="540" mass="59286">MPVTPAHQPLLPGTDPIRLAGANLAGLARWAARTWPDRLAFEHENGERLTFAQLAARVAGLAGQLSQRGVRQGDVLAVSLDSGSTLPLLVPAAAHLGAAMVPLNPGFTPPELDHILGLVEPSHVIATPEFCHAHADTLRRHGPAVVPYQRPVPGAEPLLHPDDAPFDDLGRTDHLDTRVRFGLTSGSTGVPKAVAKTQRQWLLDGRALATVMELTEDDRVMSSQPLYYGDPFMLLMAALQSGATAIYLSRFRSQTFMENVARRSITKFMTIGSMPAMLLNTPPGPHDTGHRAVAAWSVAVPRHLHAELERRFALPWLELYGTSEMGVTMGQPLSEARSGTREIGAGWLGRPMPDDELRLTDEDGRVIEGDGVGMLEVRGPTVTDAYHRRPDATAEVFLPGGWYRSGDIMERQGADYRYLRRMKDIVRRAGENISCQEVEAALRDLPGVVDAAVIPRPDPIRGEEVWAFLQVSDVPTQEPLVRERAEAVVAAARASLARHKLPRYVSFVDRFERTPTERIVKRRLAELGGQVPFCDLGERR</sequence>
<comment type="caution">
    <text evidence="5">The sequence shown here is derived from an EMBL/GenBank/DDBJ whole genome shotgun (WGS) entry which is preliminary data.</text>
</comment>
<dbReference type="Pfam" id="PF00501">
    <property type="entry name" value="AMP-binding"/>
    <property type="match status" value="1"/>
</dbReference>
<dbReference type="InterPro" id="IPR000873">
    <property type="entry name" value="AMP-dep_synth/lig_dom"/>
</dbReference>
<dbReference type="RefSeq" id="WP_219539838.1">
    <property type="nucleotide sequence ID" value="NZ_JAHKRM010000080.1"/>
</dbReference>
<dbReference type="EMBL" id="JBHUCM010000056">
    <property type="protein sequence ID" value="MFD1546082.1"/>
    <property type="molecule type" value="Genomic_DNA"/>
</dbReference>
<keyword evidence="6" id="KW-1185">Reference proteome</keyword>
<evidence type="ECO:0000259" key="4">
    <source>
        <dbReference type="Pfam" id="PF13193"/>
    </source>
</evidence>
<dbReference type="InterPro" id="IPR025110">
    <property type="entry name" value="AMP-bd_C"/>
</dbReference>
<accession>A0ABW4GXX9</accession>
<keyword evidence="2" id="KW-0436">Ligase</keyword>
<dbReference type="Proteomes" id="UP001597097">
    <property type="component" value="Unassembled WGS sequence"/>
</dbReference>
<dbReference type="PANTHER" id="PTHR43201:SF5">
    <property type="entry name" value="MEDIUM-CHAIN ACYL-COA LIGASE ACSF2, MITOCHONDRIAL"/>
    <property type="match status" value="1"/>
</dbReference>
<dbReference type="PANTHER" id="PTHR43201">
    <property type="entry name" value="ACYL-COA SYNTHETASE"/>
    <property type="match status" value="1"/>
</dbReference>
<reference evidence="6" key="1">
    <citation type="journal article" date="2019" name="Int. J. Syst. Evol. Microbiol.">
        <title>The Global Catalogue of Microorganisms (GCM) 10K type strain sequencing project: providing services to taxonomists for standard genome sequencing and annotation.</title>
        <authorList>
            <consortium name="The Broad Institute Genomics Platform"/>
            <consortium name="The Broad Institute Genome Sequencing Center for Infectious Disease"/>
            <person name="Wu L."/>
            <person name="Ma J."/>
        </authorList>
    </citation>
    <scope>NUCLEOTIDE SEQUENCE [LARGE SCALE GENOMIC DNA]</scope>
    <source>
        <strain evidence="6">CGMCC 1.15399</strain>
    </source>
</reference>
<evidence type="ECO:0000313" key="6">
    <source>
        <dbReference type="Proteomes" id="UP001597097"/>
    </source>
</evidence>
<evidence type="ECO:0000313" key="5">
    <source>
        <dbReference type="EMBL" id="MFD1546082.1"/>
    </source>
</evidence>
<dbReference type="Pfam" id="PF13193">
    <property type="entry name" value="AMP-binding_C"/>
    <property type="match status" value="1"/>
</dbReference>
<proteinExistence type="inferred from homology"/>
<gene>
    <name evidence="5" type="ORF">ACFSJ0_54240</name>
</gene>
<name>A0ABW4GXX9_9ACTN</name>
<organism evidence="5 6">
    <name type="scientific">Nonomuraea guangzhouensis</name>
    <dbReference type="NCBI Taxonomy" id="1291555"/>
    <lineage>
        <taxon>Bacteria</taxon>
        <taxon>Bacillati</taxon>
        <taxon>Actinomycetota</taxon>
        <taxon>Actinomycetes</taxon>
        <taxon>Streptosporangiales</taxon>
        <taxon>Streptosporangiaceae</taxon>
        <taxon>Nonomuraea</taxon>
    </lineage>
</organism>
<protein>
    <submittedName>
        <fullName evidence="5">Class I adenylate-forming enzyme family protein</fullName>
    </submittedName>
</protein>